<dbReference type="PANTHER" id="PTHR36681:SF3">
    <property type="entry name" value="NUCLEAR GTPASE, GERMINAL CENTER-ASSOCIATED, TANDEM DUPLICATE 3"/>
    <property type="match status" value="1"/>
</dbReference>
<dbReference type="Pfam" id="PF24564">
    <property type="entry name" value="DUF7605"/>
    <property type="match status" value="2"/>
</dbReference>
<evidence type="ECO:0000313" key="3">
    <source>
        <dbReference type="EMBL" id="KFX41701.1"/>
    </source>
</evidence>
<gene>
    <name evidence="3" type="ORF">GQ26_0550210</name>
</gene>
<dbReference type="AlphaFoldDB" id="A0A093V4M3"/>
<dbReference type="InterPro" id="IPR056024">
    <property type="entry name" value="DUF7605"/>
</dbReference>
<sequence length="551" mass="62270">MKVVRKQITELNEADAKVQAEMSHIAISGRNEFSRGAIQQDFASGIRELDHELAEETDASNFNPDVDVRDYDRVAQSLPVFCVSSRAYQKLSGRFQKEANVPGFQNVEETEVPQLQAHCKKLTEASREANSRRFLNTLDQLLNSLRLVTSSDGVQVTDKQKATRAAIIEGTYNQLDKKIVEHIKNICDQIAEEIESDIIEACNKATPMASEAAIETVIRWGAPVNRFNRVEGGFFWATYKALCRRDGVYANAQGPHDWNAKLIEPIMKAVAPGWEKIFSRRVQTILHNAGSESAKLLKEFHDTVYKKITQATGLLGSLHMLSQQLRIYQQSSRDINRIFEPVIVQAMVPAYAICVEERGSGSFMRMKAAMSSHVSSCRTSMFEKSVDEVQAALDRMRQTIEEALLAKTDTTLMSLKRDYRSAVVGSQSTAGGTLPREKRAALQEILQHINDCETSYKELTQPETKMEVSSEVVGDVRIKSIHWCQMKIQSQSKRKRRQWKWSHPPLQLPPPNKDNLMLFSSEDNHQPIKPDPEDDDRAASQLEADLFNWDA</sequence>
<feature type="compositionally biased region" description="Basic and acidic residues" evidence="1">
    <location>
        <begin position="522"/>
        <end position="531"/>
    </location>
</feature>
<comment type="caution">
    <text evidence="3">The sequence shown here is derived from an EMBL/GenBank/DDBJ whole genome shotgun (WGS) entry which is preliminary data.</text>
</comment>
<evidence type="ECO:0000259" key="2">
    <source>
        <dbReference type="Pfam" id="PF24564"/>
    </source>
</evidence>
<dbReference type="PANTHER" id="PTHR36681">
    <property type="entry name" value="NUCLEAR GTPASE, GERMINAL CENTER-ASSOCIATED, TANDEM DUPLICATE 3"/>
    <property type="match status" value="1"/>
</dbReference>
<reference evidence="3" key="2">
    <citation type="journal article" date="2014" name="PLoS Genet.">
        <title>Signature gene expression reveals novel clues to the molecular mechanisms of dimorphic transition in Penicillium marneffei.</title>
        <authorList>
            <person name="Yang E."/>
            <person name="Wang G."/>
            <person name="Cai J."/>
            <person name="Woo P.C."/>
            <person name="Lau S.K."/>
            <person name="Yuen K.-Y."/>
            <person name="Chow W.-N."/>
            <person name="Lin X."/>
        </authorList>
    </citation>
    <scope>NUCLEOTIDE SEQUENCE</scope>
    <source>
        <strain evidence="3">PM1</strain>
    </source>
</reference>
<protein>
    <submittedName>
        <fullName evidence="3">Glyceraldehyde-3-phosphate dehydrogenase, glycosomal</fullName>
    </submittedName>
</protein>
<name>A0A093V4M3_TALMA</name>
<reference key="1">
    <citation type="journal article" date="2014" name="PLoS Genet.">
        <title>Signature Gene Expression Reveals Novel Clues to the Molecular Mechanisms of Dimorphic Transition in Penicillium marneffei.</title>
        <authorList>
            <person name="Yang E."/>
            <person name="Wang G."/>
            <person name="Cai J."/>
            <person name="Woo P.C."/>
            <person name="Lau S.K."/>
            <person name="Yuen K.-Y."/>
            <person name="Chow W.-N."/>
            <person name="Lin X."/>
        </authorList>
    </citation>
    <scope>NUCLEOTIDE SEQUENCE [LARGE SCALE GENOMIC DNA]</scope>
    <source>
        <strain>PM1</strain>
    </source>
</reference>
<feature type="region of interest" description="Disordered" evidence="1">
    <location>
        <begin position="494"/>
        <end position="551"/>
    </location>
</feature>
<accession>A0A093V4M3</accession>
<proteinExistence type="predicted"/>
<feature type="domain" description="DUF7605" evidence="2">
    <location>
        <begin position="336"/>
        <end position="378"/>
    </location>
</feature>
<organism evidence="3">
    <name type="scientific">Talaromyces marneffei PM1</name>
    <dbReference type="NCBI Taxonomy" id="1077442"/>
    <lineage>
        <taxon>Eukaryota</taxon>
        <taxon>Fungi</taxon>
        <taxon>Dikarya</taxon>
        <taxon>Ascomycota</taxon>
        <taxon>Pezizomycotina</taxon>
        <taxon>Eurotiomycetes</taxon>
        <taxon>Eurotiomycetidae</taxon>
        <taxon>Eurotiales</taxon>
        <taxon>Trichocomaceae</taxon>
        <taxon>Talaromyces</taxon>
        <taxon>Talaromyces sect. Talaromyces</taxon>
    </lineage>
</organism>
<dbReference type="EMBL" id="JPOX01000055">
    <property type="protein sequence ID" value="KFX41701.1"/>
    <property type="molecule type" value="Genomic_DNA"/>
</dbReference>
<evidence type="ECO:0000256" key="1">
    <source>
        <dbReference type="SAM" id="MobiDB-lite"/>
    </source>
</evidence>
<feature type="domain" description="DUF7605" evidence="2">
    <location>
        <begin position="219"/>
        <end position="331"/>
    </location>
</feature>
<dbReference type="HOGENOM" id="CLU_036528_0_0_1"/>